<dbReference type="AlphaFoldDB" id="A0A6G1ITM6"/>
<keyword evidence="2" id="KW-0808">Transferase</keyword>
<proteinExistence type="predicted"/>
<evidence type="ECO:0000256" key="2">
    <source>
        <dbReference type="ARBA" id="ARBA00022679"/>
    </source>
</evidence>
<dbReference type="OrthoDB" id="10252171at2759"/>
<evidence type="ECO:0000256" key="7">
    <source>
        <dbReference type="ARBA" id="ARBA00048130"/>
    </source>
</evidence>
<dbReference type="PROSITE" id="PS50011">
    <property type="entry name" value="PROTEIN_KINASE_DOM"/>
    <property type="match status" value="1"/>
</dbReference>
<sequence>MTELAELIEDFKLETHFRDDFVYHVYHECDPSAGRRVLKRREYWKRGKHLGSGGFGSVWLEECVDGRQNGQLRAVKDIQCPRGRVDYTRELEALARFSKGSCARWFCQSFGWYEQDDKIHLTMEYFPLGDLQSYIIRSQEPLPEADAQEITLQIIEGLEFMHKRNFAHRDIKPGNILLQSHPPQGWWIKISDFGLSKRLRESLAVSSSVIGTLAFMSPEQQGFVSSNEETLPCPKAADIWAVGAMAHLLLTKRHLFSVPFELYQYISQPNEYLPLRLLREHIPLEASTFIQAAMTVDPQRRLTAEQALKSPWM</sequence>
<dbReference type="InterPro" id="IPR011009">
    <property type="entry name" value="Kinase-like_dom_sf"/>
</dbReference>
<keyword evidence="4 9" id="KW-0418">Kinase</keyword>
<gene>
    <name evidence="9" type="ORF">K458DRAFT_371950</name>
</gene>
<dbReference type="SMART" id="SM00220">
    <property type="entry name" value="S_TKc"/>
    <property type="match status" value="1"/>
</dbReference>
<dbReference type="Proteomes" id="UP000799291">
    <property type="component" value="Unassembled WGS sequence"/>
</dbReference>
<dbReference type="EC" id="2.7.11.24" evidence="1"/>
<name>A0A6G1ITM6_9PLEO</name>
<feature type="domain" description="Protein kinase" evidence="8">
    <location>
        <begin position="44"/>
        <end position="313"/>
    </location>
</feature>
<dbReference type="InterPro" id="IPR050538">
    <property type="entry name" value="MAP_kinase_kinase_kinase"/>
</dbReference>
<comment type="catalytic activity">
    <reaction evidence="6">
        <text>L-threonyl-[protein] + ATP = O-phospho-L-threonyl-[protein] + ADP + H(+)</text>
        <dbReference type="Rhea" id="RHEA:46608"/>
        <dbReference type="Rhea" id="RHEA-COMP:11060"/>
        <dbReference type="Rhea" id="RHEA-COMP:11605"/>
        <dbReference type="ChEBI" id="CHEBI:15378"/>
        <dbReference type="ChEBI" id="CHEBI:30013"/>
        <dbReference type="ChEBI" id="CHEBI:30616"/>
        <dbReference type="ChEBI" id="CHEBI:61977"/>
        <dbReference type="ChEBI" id="CHEBI:456216"/>
        <dbReference type="EC" id="2.7.11.24"/>
    </reaction>
    <physiologicalReaction direction="left-to-right" evidence="6">
        <dbReference type="Rhea" id="RHEA:46609"/>
    </physiologicalReaction>
</comment>
<reference evidence="9" key="1">
    <citation type="journal article" date="2020" name="Stud. Mycol.">
        <title>101 Dothideomycetes genomes: a test case for predicting lifestyles and emergence of pathogens.</title>
        <authorList>
            <person name="Haridas S."/>
            <person name="Albert R."/>
            <person name="Binder M."/>
            <person name="Bloem J."/>
            <person name="Labutti K."/>
            <person name="Salamov A."/>
            <person name="Andreopoulos B."/>
            <person name="Baker S."/>
            <person name="Barry K."/>
            <person name="Bills G."/>
            <person name="Bluhm B."/>
            <person name="Cannon C."/>
            <person name="Castanera R."/>
            <person name="Culley D."/>
            <person name="Daum C."/>
            <person name="Ezra D."/>
            <person name="Gonzalez J."/>
            <person name="Henrissat B."/>
            <person name="Kuo A."/>
            <person name="Liang C."/>
            <person name="Lipzen A."/>
            <person name="Lutzoni F."/>
            <person name="Magnuson J."/>
            <person name="Mondo S."/>
            <person name="Nolan M."/>
            <person name="Ohm R."/>
            <person name="Pangilinan J."/>
            <person name="Park H.-J."/>
            <person name="Ramirez L."/>
            <person name="Alfaro M."/>
            <person name="Sun H."/>
            <person name="Tritt A."/>
            <person name="Yoshinaga Y."/>
            <person name="Zwiers L.-H."/>
            <person name="Turgeon B."/>
            <person name="Goodwin S."/>
            <person name="Spatafora J."/>
            <person name="Crous P."/>
            <person name="Grigoriev I."/>
        </authorList>
    </citation>
    <scope>NUCLEOTIDE SEQUENCE</scope>
    <source>
        <strain evidence="9">CBS 122367</strain>
    </source>
</reference>
<dbReference type="InterPro" id="IPR000719">
    <property type="entry name" value="Prot_kinase_dom"/>
</dbReference>
<dbReference type="InterPro" id="IPR008271">
    <property type="entry name" value="Ser/Thr_kinase_AS"/>
</dbReference>
<dbReference type="PANTHER" id="PTHR48016">
    <property type="entry name" value="MAP KINASE KINASE KINASE SSK2-RELATED-RELATED"/>
    <property type="match status" value="1"/>
</dbReference>
<dbReference type="EMBL" id="MU005591">
    <property type="protein sequence ID" value="KAF2681515.1"/>
    <property type="molecule type" value="Genomic_DNA"/>
</dbReference>
<keyword evidence="10" id="KW-1185">Reference proteome</keyword>
<evidence type="ECO:0000256" key="3">
    <source>
        <dbReference type="ARBA" id="ARBA00022741"/>
    </source>
</evidence>
<dbReference type="PROSITE" id="PS00108">
    <property type="entry name" value="PROTEIN_KINASE_ST"/>
    <property type="match status" value="1"/>
</dbReference>
<keyword evidence="3" id="KW-0547">Nucleotide-binding</keyword>
<dbReference type="Gene3D" id="1.10.510.10">
    <property type="entry name" value="Transferase(Phosphotransferase) domain 1"/>
    <property type="match status" value="1"/>
</dbReference>
<evidence type="ECO:0000313" key="10">
    <source>
        <dbReference type="Proteomes" id="UP000799291"/>
    </source>
</evidence>
<dbReference type="PANTHER" id="PTHR48016:SF56">
    <property type="entry name" value="MAPKK KINASE"/>
    <property type="match status" value="1"/>
</dbReference>
<evidence type="ECO:0000256" key="1">
    <source>
        <dbReference type="ARBA" id="ARBA00012411"/>
    </source>
</evidence>
<evidence type="ECO:0000256" key="4">
    <source>
        <dbReference type="ARBA" id="ARBA00022777"/>
    </source>
</evidence>
<protein>
    <recommendedName>
        <fullName evidence="1">mitogen-activated protein kinase</fullName>
        <ecNumber evidence="1">2.7.11.24</ecNumber>
    </recommendedName>
</protein>
<dbReference type="CDD" id="cd14014">
    <property type="entry name" value="STKc_PknB_like"/>
    <property type="match status" value="1"/>
</dbReference>
<dbReference type="GO" id="GO:0004707">
    <property type="term" value="F:MAP kinase activity"/>
    <property type="evidence" value="ECO:0007669"/>
    <property type="project" value="UniProtKB-EC"/>
</dbReference>
<organism evidence="9 10">
    <name type="scientific">Lentithecium fluviatile CBS 122367</name>
    <dbReference type="NCBI Taxonomy" id="1168545"/>
    <lineage>
        <taxon>Eukaryota</taxon>
        <taxon>Fungi</taxon>
        <taxon>Dikarya</taxon>
        <taxon>Ascomycota</taxon>
        <taxon>Pezizomycotina</taxon>
        <taxon>Dothideomycetes</taxon>
        <taxon>Pleosporomycetidae</taxon>
        <taxon>Pleosporales</taxon>
        <taxon>Massarineae</taxon>
        <taxon>Lentitheciaceae</taxon>
        <taxon>Lentithecium</taxon>
    </lineage>
</organism>
<evidence type="ECO:0000256" key="6">
    <source>
        <dbReference type="ARBA" id="ARBA00047919"/>
    </source>
</evidence>
<comment type="catalytic activity">
    <reaction evidence="7">
        <text>L-seryl-[protein] + ATP = O-phospho-L-seryl-[protein] + ADP + H(+)</text>
        <dbReference type="Rhea" id="RHEA:17989"/>
        <dbReference type="Rhea" id="RHEA-COMP:9863"/>
        <dbReference type="Rhea" id="RHEA-COMP:11604"/>
        <dbReference type="ChEBI" id="CHEBI:15378"/>
        <dbReference type="ChEBI" id="CHEBI:29999"/>
        <dbReference type="ChEBI" id="CHEBI:30616"/>
        <dbReference type="ChEBI" id="CHEBI:83421"/>
        <dbReference type="ChEBI" id="CHEBI:456216"/>
        <dbReference type="EC" id="2.7.11.24"/>
    </reaction>
    <physiologicalReaction direction="left-to-right" evidence="7">
        <dbReference type="Rhea" id="RHEA:17990"/>
    </physiologicalReaction>
</comment>
<evidence type="ECO:0000259" key="8">
    <source>
        <dbReference type="PROSITE" id="PS50011"/>
    </source>
</evidence>
<keyword evidence="5" id="KW-0067">ATP-binding</keyword>
<dbReference type="GO" id="GO:0005524">
    <property type="term" value="F:ATP binding"/>
    <property type="evidence" value="ECO:0007669"/>
    <property type="project" value="UniProtKB-KW"/>
</dbReference>
<evidence type="ECO:0000313" key="9">
    <source>
        <dbReference type="EMBL" id="KAF2681515.1"/>
    </source>
</evidence>
<evidence type="ECO:0000256" key="5">
    <source>
        <dbReference type="ARBA" id="ARBA00022840"/>
    </source>
</evidence>
<accession>A0A6G1ITM6</accession>
<dbReference type="Pfam" id="PF00069">
    <property type="entry name" value="Pkinase"/>
    <property type="match status" value="1"/>
</dbReference>
<dbReference type="SUPFAM" id="SSF56112">
    <property type="entry name" value="Protein kinase-like (PK-like)"/>
    <property type="match status" value="1"/>
</dbReference>